<feature type="transmembrane region" description="Helical" evidence="6">
    <location>
        <begin position="246"/>
        <end position="263"/>
    </location>
</feature>
<evidence type="ECO:0000256" key="4">
    <source>
        <dbReference type="ARBA" id="ARBA00022989"/>
    </source>
</evidence>
<dbReference type="GO" id="GO:0055085">
    <property type="term" value="P:transmembrane transport"/>
    <property type="evidence" value="ECO:0007669"/>
    <property type="project" value="InterPro"/>
</dbReference>
<keyword evidence="4 6" id="KW-1133">Transmembrane helix</keyword>
<dbReference type="PANTHER" id="PTHR30477">
    <property type="entry name" value="ABC-TRANSPORTER METAL-BINDING PROTEIN"/>
    <property type="match status" value="1"/>
</dbReference>
<dbReference type="EMBL" id="UOGC01000139">
    <property type="protein sequence ID" value="VAX22540.1"/>
    <property type="molecule type" value="Genomic_DNA"/>
</dbReference>
<dbReference type="InterPro" id="IPR001626">
    <property type="entry name" value="ABC_TroCD"/>
</dbReference>
<dbReference type="CDD" id="cd06550">
    <property type="entry name" value="TM_ABC_iron-siderophores_like"/>
    <property type="match status" value="1"/>
</dbReference>
<feature type="transmembrane region" description="Helical" evidence="6">
    <location>
        <begin position="91"/>
        <end position="109"/>
    </location>
</feature>
<comment type="similarity">
    <text evidence="2">Belongs to the ABC-3 integral membrane protein family.</text>
</comment>
<evidence type="ECO:0000256" key="5">
    <source>
        <dbReference type="ARBA" id="ARBA00023136"/>
    </source>
</evidence>
<dbReference type="GO" id="GO:0043190">
    <property type="term" value="C:ATP-binding cassette (ABC) transporter complex"/>
    <property type="evidence" value="ECO:0007669"/>
    <property type="project" value="InterPro"/>
</dbReference>
<evidence type="ECO:0000256" key="2">
    <source>
        <dbReference type="ARBA" id="ARBA00008034"/>
    </source>
</evidence>
<name>A0A3B1CIQ3_9ZZZZ</name>
<dbReference type="GO" id="GO:0010043">
    <property type="term" value="P:response to zinc ion"/>
    <property type="evidence" value="ECO:0007669"/>
    <property type="project" value="TreeGrafter"/>
</dbReference>
<keyword evidence="5 6" id="KW-0472">Membrane</keyword>
<proteinExistence type="inferred from homology"/>
<sequence length="267" mass="28448">MLEMFSYGFMVRALMAGVLVGTLLAILSVPVNLKRLSFMGVGVSHSAFGGIAIGAFLGINLTLSALVFSVAVALAIGWFSRRGGVHEDVSTGVVFATSMALGVLFLGFMQGSGIDLFSYLFGSILAVTETDLVMAGIAFLIVTSLFFYLRKEFLVYCFDEEWARVSGVNVERLQDLLHVMIAITIVVSIKLLGIVLVSALLVIPGAIGYMLAHAYKTQYIISIAVALISVLLGLVLSYSFDVASGASIILTASFLFLLSSIFGKRTG</sequence>
<keyword evidence="3 6" id="KW-0812">Transmembrane</keyword>
<evidence type="ECO:0000256" key="1">
    <source>
        <dbReference type="ARBA" id="ARBA00004141"/>
    </source>
</evidence>
<dbReference type="SUPFAM" id="SSF81345">
    <property type="entry name" value="ABC transporter involved in vitamin B12 uptake, BtuC"/>
    <property type="match status" value="1"/>
</dbReference>
<evidence type="ECO:0000256" key="3">
    <source>
        <dbReference type="ARBA" id="ARBA00022692"/>
    </source>
</evidence>
<dbReference type="Gene3D" id="1.10.3470.10">
    <property type="entry name" value="ABC transporter involved in vitamin B12 uptake, BtuC"/>
    <property type="match status" value="1"/>
</dbReference>
<dbReference type="Pfam" id="PF00950">
    <property type="entry name" value="ABC-3"/>
    <property type="match status" value="1"/>
</dbReference>
<organism evidence="7">
    <name type="scientific">hydrothermal vent metagenome</name>
    <dbReference type="NCBI Taxonomy" id="652676"/>
    <lineage>
        <taxon>unclassified sequences</taxon>
        <taxon>metagenomes</taxon>
        <taxon>ecological metagenomes</taxon>
    </lineage>
</organism>
<dbReference type="InterPro" id="IPR037294">
    <property type="entry name" value="ABC_BtuC-like"/>
</dbReference>
<feature type="transmembrane region" description="Helical" evidence="6">
    <location>
        <begin position="179"/>
        <end position="212"/>
    </location>
</feature>
<dbReference type="PANTHER" id="PTHR30477:SF0">
    <property type="entry name" value="METAL TRANSPORT SYSTEM MEMBRANE PROTEIN TM_0125-RELATED"/>
    <property type="match status" value="1"/>
</dbReference>
<feature type="transmembrane region" description="Helical" evidence="6">
    <location>
        <begin position="116"/>
        <end position="149"/>
    </location>
</feature>
<reference evidence="7" key="1">
    <citation type="submission" date="2018-06" db="EMBL/GenBank/DDBJ databases">
        <authorList>
            <person name="Zhirakovskaya E."/>
        </authorList>
    </citation>
    <scope>NUCLEOTIDE SEQUENCE</scope>
</reference>
<feature type="transmembrane region" description="Helical" evidence="6">
    <location>
        <begin position="48"/>
        <end position="79"/>
    </location>
</feature>
<protein>
    <submittedName>
        <fullName evidence="7">Zinc ABC transporter, permease protein ZnuB</fullName>
    </submittedName>
</protein>
<evidence type="ECO:0000313" key="7">
    <source>
        <dbReference type="EMBL" id="VAX22540.1"/>
    </source>
</evidence>
<gene>
    <name evidence="7" type="ORF">MNBD_NITROSPINAE01-1779</name>
</gene>
<evidence type="ECO:0000256" key="6">
    <source>
        <dbReference type="SAM" id="Phobius"/>
    </source>
</evidence>
<dbReference type="AlphaFoldDB" id="A0A3B1CIQ3"/>
<feature type="transmembrane region" description="Helical" evidence="6">
    <location>
        <begin position="6"/>
        <end position="27"/>
    </location>
</feature>
<accession>A0A3B1CIQ3</accession>
<comment type="subcellular location">
    <subcellularLocation>
        <location evidence="1">Membrane</location>
        <topology evidence="1">Multi-pass membrane protein</topology>
    </subcellularLocation>
</comment>
<feature type="transmembrane region" description="Helical" evidence="6">
    <location>
        <begin position="219"/>
        <end position="240"/>
    </location>
</feature>